<dbReference type="Proteomes" id="UP000624703">
    <property type="component" value="Unassembled WGS sequence"/>
</dbReference>
<dbReference type="RefSeq" id="WP_200312631.1">
    <property type="nucleotide sequence ID" value="NZ_JAENIM010000046.1"/>
</dbReference>
<dbReference type="EMBL" id="JAENIM010000046">
    <property type="protein sequence ID" value="MBK1792620.1"/>
    <property type="molecule type" value="Genomic_DNA"/>
</dbReference>
<accession>A0A8J7MGQ1</accession>
<feature type="transmembrane region" description="Helical" evidence="2">
    <location>
        <begin position="12"/>
        <end position="30"/>
    </location>
</feature>
<gene>
    <name evidence="3" type="ORF">JIN82_15755</name>
</gene>
<comment type="caution">
    <text evidence="3">The sequence shown here is derived from an EMBL/GenBank/DDBJ whole genome shotgun (WGS) entry which is preliminary data.</text>
</comment>
<protein>
    <submittedName>
        <fullName evidence="3">Uncharacterized protein</fullName>
    </submittedName>
</protein>
<reference evidence="3" key="1">
    <citation type="submission" date="2021-01" db="EMBL/GenBank/DDBJ databases">
        <title>Modified the classification status of verrucomicrobia.</title>
        <authorList>
            <person name="Feng X."/>
        </authorList>
    </citation>
    <scope>NUCLEOTIDE SEQUENCE</scope>
    <source>
        <strain evidence="3">_KCTC 22039</strain>
    </source>
</reference>
<evidence type="ECO:0000313" key="4">
    <source>
        <dbReference type="Proteomes" id="UP000624703"/>
    </source>
</evidence>
<evidence type="ECO:0000313" key="3">
    <source>
        <dbReference type="EMBL" id="MBK1792620.1"/>
    </source>
</evidence>
<name>A0A8J7MGQ1_9BACT</name>
<sequence>MIPLVLAESGDYGQIIFILIAMIVGAFNWLKERRAAQRREEFDDEYDYDDSPNEIDDVYEQYREEIRQRQAQQQAQQEPAVLSRQPAAQPPALTRNKPVSQPPGLPAKAQKPRTLSAAERQALEQIKQRQQQQARKKRPQVAGTSARAQLRSPQSLKQAVILQEILGKPKALQ</sequence>
<evidence type="ECO:0000256" key="2">
    <source>
        <dbReference type="SAM" id="Phobius"/>
    </source>
</evidence>
<feature type="region of interest" description="Disordered" evidence="1">
    <location>
        <begin position="66"/>
        <end position="155"/>
    </location>
</feature>
<keyword evidence="2" id="KW-1133">Transmembrane helix</keyword>
<keyword evidence="2" id="KW-0472">Membrane</keyword>
<evidence type="ECO:0000256" key="1">
    <source>
        <dbReference type="SAM" id="MobiDB-lite"/>
    </source>
</evidence>
<feature type="compositionally biased region" description="Low complexity" evidence="1">
    <location>
        <begin position="69"/>
        <end position="78"/>
    </location>
</feature>
<feature type="compositionally biased region" description="Low complexity" evidence="1">
    <location>
        <begin position="123"/>
        <end position="133"/>
    </location>
</feature>
<dbReference type="AlphaFoldDB" id="A0A8J7MGQ1"/>
<keyword evidence="2" id="KW-0812">Transmembrane</keyword>
<keyword evidence="4" id="KW-1185">Reference proteome</keyword>
<organism evidence="3 4">
    <name type="scientific">Persicirhabdus sediminis</name>
    <dbReference type="NCBI Taxonomy" id="454144"/>
    <lineage>
        <taxon>Bacteria</taxon>
        <taxon>Pseudomonadati</taxon>
        <taxon>Verrucomicrobiota</taxon>
        <taxon>Verrucomicrobiia</taxon>
        <taxon>Verrucomicrobiales</taxon>
        <taxon>Verrucomicrobiaceae</taxon>
        <taxon>Persicirhabdus</taxon>
    </lineage>
</organism>
<proteinExistence type="predicted"/>